<keyword evidence="8" id="KW-1185">Reference proteome</keyword>
<dbReference type="InterPro" id="IPR051947">
    <property type="entry name" value="Sentrin-specific_protease"/>
</dbReference>
<dbReference type="PROSITE" id="PS50600">
    <property type="entry name" value="ULP_PROTEASE"/>
    <property type="match status" value="1"/>
</dbReference>
<keyword evidence="4" id="KW-0833">Ubl conjugation pathway</keyword>
<dbReference type="GO" id="GO:0005737">
    <property type="term" value="C:cytoplasm"/>
    <property type="evidence" value="ECO:0007669"/>
    <property type="project" value="TreeGrafter"/>
</dbReference>
<dbReference type="InterPro" id="IPR003653">
    <property type="entry name" value="Peptidase_C48_C"/>
</dbReference>
<dbReference type="Gene3D" id="3.40.395.10">
    <property type="entry name" value="Adenoviral Proteinase, Chain A"/>
    <property type="match status" value="1"/>
</dbReference>
<dbReference type="GO" id="GO:0006508">
    <property type="term" value="P:proteolysis"/>
    <property type="evidence" value="ECO:0007669"/>
    <property type="project" value="UniProtKB-KW"/>
</dbReference>
<accession>A0AAD4M8F2</accession>
<gene>
    <name evidence="7" type="ORF">B0F90DRAFT_1246126</name>
</gene>
<feature type="domain" description="Ubiquitin-like protease family profile" evidence="6">
    <location>
        <begin position="154"/>
        <end position="281"/>
    </location>
</feature>
<dbReference type="InterPro" id="IPR038765">
    <property type="entry name" value="Papain-like_cys_pep_sf"/>
</dbReference>
<evidence type="ECO:0000256" key="3">
    <source>
        <dbReference type="ARBA" id="ARBA00022670"/>
    </source>
</evidence>
<dbReference type="GO" id="GO:0070139">
    <property type="term" value="F:SUMO-specific endopeptidase activity"/>
    <property type="evidence" value="ECO:0007669"/>
    <property type="project" value="TreeGrafter"/>
</dbReference>
<dbReference type="PANTHER" id="PTHR46896:SF3">
    <property type="entry name" value="FI06413P-RELATED"/>
    <property type="match status" value="1"/>
</dbReference>
<evidence type="ECO:0000313" key="7">
    <source>
        <dbReference type="EMBL" id="KAI0304380.1"/>
    </source>
</evidence>
<organism evidence="7 8">
    <name type="scientific">Multifurca ochricompacta</name>
    <dbReference type="NCBI Taxonomy" id="376703"/>
    <lineage>
        <taxon>Eukaryota</taxon>
        <taxon>Fungi</taxon>
        <taxon>Dikarya</taxon>
        <taxon>Basidiomycota</taxon>
        <taxon>Agaricomycotina</taxon>
        <taxon>Agaricomycetes</taxon>
        <taxon>Russulales</taxon>
        <taxon>Russulaceae</taxon>
        <taxon>Multifurca</taxon>
    </lineage>
</organism>
<dbReference type="AlphaFoldDB" id="A0AAD4M8F2"/>
<dbReference type="Proteomes" id="UP001203297">
    <property type="component" value="Unassembled WGS sequence"/>
</dbReference>
<dbReference type="GO" id="GO:0005634">
    <property type="term" value="C:nucleus"/>
    <property type="evidence" value="ECO:0007669"/>
    <property type="project" value="TreeGrafter"/>
</dbReference>
<keyword evidence="5" id="KW-0378">Hydrolase</keyword>
<evidence type="ECO:0000256" key="5">
    <source>
        <dbReference type="ARBA" id="ARBA00022801"/>
    </source>
</evidence>
<evidence type="ECO:0000256" key="4">
    <source>
        <dbReference type="ARBA" id="ARBA00022786"/>
    </source>
</evidence>
<evidence type="ECO:0000313" key="8">
    <source>
        <dbReference type="Proteomes" id="UP001203297"/>
    </source>
</evidence>
<reference evidence="7" key="1">
    <citation type="journal article" date="2022" name="New Phytol.">
        <title>Evolutionary transition to the ectomycorrhizal habit in the genomes of a hyperdiverse lineage of mushroom-forming fungi.</title>
        <authorList>
            <person name="Looney B."/>
            <person name="Miyauchi S."/>
            <person name="Morin E."/>
            <person name="Drula E."/>
            <person name="Courty P.E."/>
            <person name="Kohler A."/>
            <person name="Kuo A."/>
            <person name="LaButti K."/>
            <person name="Pangilinan J."/>
            <person name="Lipzen A."/>
            <person name="Riley R."/>
            <person name="Andreopoulos W."/>
            <person name="He G."/>
            <person name="Johnson J."/>
            <person name="Nolan M."/>
            <person name="Tritt A."/>
            <person name="Barry K.W."/>
            <person name="Grigoriev I.V."/>
            <person name="Nagy L.G."/>
            <person name="Hibbett D."/>
            <person name="Henrissat B."/>
            <person name="Matheny P.B."/>
            <person name="Labbe J."/>
            <person name="Martin F.M."/>
        </authorList>
    </citation>
    <scope>NUCLEOTIDE SEQUENCE</scope>
    <source>
        <strain evidence="7">BPL690</strain>
    </source>
</reference>
<protein>
    <recommendedName>
        <fullName evidence="6">Ubiquitin-like protease family profile domain-containing protein</fullName>
    </recommendedName>
</protein>
<dbReference type="GO" id="GO:0016926">
    <property type="term" value="P:protein desumoylation"/>
    <property type="evidence" value="ECO:0007669"/>
    <property type="project" value="TreeGrafter"/>
</dbReference>
<comment type="caution">
    <text evidence="7">The sequence shown here is derived from an EMBL/GenBank/DDBJ whole genome shotgun (WGS) entry which is preliminary data.</text>
</comment>
<comment type="similarity">
    <text evidence="1">Belongs to the peptidase C48 family.</text>
</comment>
<evidence type="ECO:0000256" key="1">
    <source>
        <dbReference type="ARBA" id="ARBA00005234"/>
    </source>
</evidence>
<proteinExistence type="inferred from homology"/>
<keyword evidence="3" id="KW-0645">Protease</keyword>
<dbReference type="PANTHER" id="PTHR46896">
    <property type="entry name" value="SENTRIN-SPECIFIC PROTEASE"/>
    <property type="match status" value="1"/>
</dbReference>
<name>A0AAD4M8F2_9AGAM</name>
<keyword evidence="2" id="KW-0597">Phosphoprotein</keyword>
<dbReference type="SUPFAM" id="SSF54001">
    <property type="entry name" value="Cysteine proteinases"/>
    <property type="match status" value="1"/>
</dbReference>
<evidence type="ECO:0000256" key="2">
    <source>
        <dbReference type="ARBA" id="ARBA00022553"/>
    </source>
</evidence>
<dbReference type="EMBL" id="WTXG01000007">
    <property type="protein sequence ID" value="KAI0304380.1"/>
    <property type="molecule type" value="Genomic_DNA"/>
</dbReference>
<sequence length="281" mass="31510">MGTARNFTSHEFEFGSPDTDCPLTFKFDTCASEWDTDTYMRLVQSLLGALVLGAEKSILLGESAAKAVWEAVMRANKDQSVQSDLEPLPLAIPKEISDSPSKLRPRLKSRIDATSTDFFVRRSARLSGVETKRFSPRPDPDEVILGYRSGTGSLNITNGDVSRLEQGEFLNDTLIEFGLKLWLADLQESNPELASQVHVFSSFFYKKLSTKIPKEGYNSVRKWTSKFDLFQKKYIIVPINENLHCSKDGRLLPKVYTSVRGHCRFLGRPTSGTCARARTSP</sequence>
<dbReference type="Pfam" id="PF02902">
    <property type="entry name" value="Peptidase_C48"/>
    <property type="match status" value="1"/>
</dbReference>
<evidence type="ECO:0000259" key="6">
    <source>
        <dbReference type="PROSITE" id="PS50600"/>
    </source>
</evidence>